<protein>
    <submittedName>
        <fullName evidence="2">Uncharacterized protein</fullName>
    </submittedName>
</protein>
<keyword evidence="3" id="KW-1185">Reference proteome</keyword>
<dbReference type="Proteomes" id="UP000186601">
    <property type="component" value="Unassembled WGS sequence"/>
</dbReference>
<feature type="signal peptide" evidence="1">
    <location>
        <begin position="1"/>
        <end position="16"/>
    </location>
</feature>
<keyword evidence="1" id="KW-0732">Signal</keyword>
<accession>A0A2R6S6H8</accession>
<reference evidence="2 3" key="1">
    <citation type="submission" date="2018-02" db="EMBL/GenBank/DDBJ databases">
        <title>Genome sequence of the basidiomycete white-rot fungus Phlebia centrifuga.</title>
        <authorList>
            <person name="Granchi Z."/>
            <person name="Peng M."/>
            <person name="de Vries R.P."/>
            <person name="Hilden K."/>
            <person name="Makela M.R."/>
            <person name="Grigoriev I."/>
            <person name="Riley R."/>
        </authorList>
    </citation>
    <scope>NUCLEOTIDE SEQUENCE [LARGE SCALE GENOMIC DNA]</scope>
    <source>
        <strain evidence="2 3">FBCC195</strain>
    </source>
</reference>
<sequence length="61" mass="6516">MTVCLLVAMLLDMTTHDITVSFRPAASLAPPDELVWVLVSEQSNSSSDLLPSPAVEGMKLS</sequence>
<dbReference type="AlphaFoldDB" id="A0A2R6S6H8"/>
<name>A0A2R6S6H8_9APHY</name>
<dbReference type="EMBL" id="MLYV02000022">
    <property type="protein sequence ID" value="PSS37897.1"/>
    <property type="molecule type" value="Genomic_DNA"/>
</dbReference>
<evidence type="ECO:0000313" key="3">
    <source>
        <dbReference type="Proteomes" id="UP000186601"/>
    </source>
</evidence>
<feature type="chain" id="PRO_5015358263" evidence="1">
    <location>
        <begin position="17"/>
        <end position="61"/>
    </location>
</feature>
<proteinExistence type="predicted"/>
<comment type="caution">
    <text evidence="2">The sequence shown here is derived from an EMBL/GenBank/DDBJ whole genome shotgun (WGS) entry which is preliminary data.</text>
</comment>
<evidence type="ECO:0000313" key="2">
    <source>
        <dbReference type="EMBL" id="PSS37897.1"/>
    </source>
</evidence>
<evidence type="ECO:0000256" key="1">
    <source>
        <dbReference type="SAM" id="SignalP"/>
    </source>
</evidence>
<organism evidence="2 3">
    <name type="scientific">Hermanssonia centrifuga</name>
    <dbReference type="NCBI Taxonomy" id="98765"/>
    <lineage>
        <taxon>Eukaryota</taxon>
        <taxon>Fungi</taxon>
        <taxon>Dikarya</taxon>
        <taxon>Basidiomycota</taxon>
        <taxon>Agaricomycotina</taxon>
        <taxon>Agaricomycetes</taxon>
        <taxon>Polyporales</taxon>
        <taxon>Meruliaceae</taxon>
        <taxon>Hermanssonia</taxon>
    </lineage>
</organism>
<gene>
    <name evidence="2" type="ORF">PHLCEN_2v258</name>
</gene>